<protein>
    <submittedName>
        <fullName evidence="6">N-methyl-L-tryptophan oxidase</fullName>
        <ecNumber evidence="6">1.5.3.2</ecNumber>
    </submittedName>
</protein>
<keyword evidence="3" id="KW-0274">FAD</keyword>
<dbReference type="RefSeq" id="WP_330199565.1">
    <property type="nucleotide sequence ID" value="NZ_JAZDRP010000007.1"/>
</dbReference>
<evidence type="ECO:0000259" key="5">
    <source>
        <dbReference type="Pfam" id="PF01266"/>
    </source>
</evidence>
<dbReference type="Gene3D" id="3.30.9.10">
    <property type="entry name" value="D-Amino Acid Oxidase, subunit A, domain 2"/>
    <property type="match status" value="1"/>
</dbReference>
<dbReference type="Pfam" id="PF01266">
    <property type="entry name" value="DAO"/>
    <property type="match status" value="1"/>
</dbReference>
<dbReference type="SUPFAM" id="SSF54373">
    <property type="entry name" value="FAD-linked reductases, C-terminal domain"/>
    <property type="match status" value="1"/>
</dbReference>
<keyword evidence="7" id="KW-1185">Reference proteome</keyword>
<keyword evidence="4 6" id="KW-0560">Oxidoreductase</keyword>
<dbReference type="InterPro" id="IPR045170">
    <property type="entry name" value="MTOX"/>
</dbReference>
<gene>
    <name evidence="6" type="primary">solA</name>
    <name evidence="6" type="ORF">V0U79_11010</name>
</gene>
<evidence type="ECO:0000256" key="4">
    <source>
        <dbReference type="ARBA" id="ARBA00023002"/>
    </source>
</evidence>
<sequence length="366" mass="39578">MHEIGIIGLGAMGLASAWMASRKGLSVTGFDRFERGHSSGSSHGETRMIRRIYSEGTLYTGILDRAYALWPELEADTGERLFIETGGLDIGIAGSDFIAEALASADASGQAFEVLEAGELRQRFPAMDLPDDLMAIHAPGSGYLRSDAANAAMAGLAEANGAALHWACPVIRVETRPEGFRLHTSYGHHDVKRLINTAGPWAGDFHAGLESALTVERQVIGWFDGPQNVPPFQRVFPDGRRIYVLPGGTPERWKLGLYHHREEQGPDYRDTIEADETDRAILTDCVKAVLPHCTAPDDFGVCRFTNTRDHRFIIDTAEDGAILIAACSGHGYKFAPAVGEAALALAIGETPAFDLSDFTLAGQTKL</sequence>
<accession>A0ABU7LSK6</accession>
<evidence type="ECO:0000313" key="6">
    <source>
        <dbReference type="EMBL" id="MEE2526901.1"/>
    </source>
</evidence>
<keyword evidence="2" id="KW-0285">Flavoprotein</keyword>
<organism evidence="6 7">
    <name type="scientific">Hyphobacterium lacteum</name>
    <dbReference type="NCBI Taxonomy" id="3116575"/>
    <lineage>
        <taxon>Bacteria</taxon>
        <taxon>Pseudomonadati</taxon>
        <taxon>Pseudomonadota</taxon>
        <taxon>Alphaproteobacteria</taxon>
        <taxon>Maricaulales</taxon>
        <taxon>Maricaulaceae</taxon>
        <taxon>Hyphobacterium</taxon>
    </lineage>
</organism>
<dbReference type="EC" id="1.5.3.2" evidence="6"/>
<reference evidence="6 7" key="1">
    <citation type="submission" date="2024-01" db="EMBL/GenBank/DDBJ databases">
        <title>Hyphobacterium bacterium isolated from marine sediment.</title>
        <authorList>
            <person name="Zhao S."/>
        </authorList>
    </citation>
    <scope>NUCLEOTIDE SEQUENCE [LARGE SCALE GENOMIC DNA]</scope>
    <source>
        <strain evidence="7">HN65</strain>
    </source>
</reference>
<comment type="cofactor">
    <cofactor evidence="1">
        <name>FAD</name>
        <dbReference type="ChEBI" id="CHEBI:57692"/>
    </cofactor>
</comment>
<proteinExistence type="predicted"/>
<dbReference type="PANTHER" id="PTHR10961">
    <property type="entry name" value="PEROXISOMAL SARCOSINE OXIDASE"/>
    <property type="match status" value="1"/>
</dbReference>
<dbReference type="NCBIfam" id="NF008425">
    <property type="entry name" value="PRK11259.1"/>
    <property type="match status" value="1"/>
</dbReference>
<evidence type="ECO:0000313" key="7">
    <source>
        <dbReference type="Proteomes" id="UP001354971"/>
    </source>
</evidence>
<dbReference type="GO" id="GO:0050131">
    <property type="term" value="F:N-methyl-L-amino-acid oxidase activity"/>
    <property type="evidence" value="ECO:0007669"/>
    <property type="project" value="UniProtKB-EC"/>
</dbReference>
<dbReference type="Proteomes" id="UP001354971">
    <property type="component" value="Unassembled WGS sequence"/>
</dbReference>
<name>A0ABU7LSK6_9PROT</name>
<evidence type="ECO:0000256" key="1">
    <source>
        <dbReference type="ARBA" id="ARBA00001974"/>
    </source>
</evidence>
<dbReference type="InterPro" id="IPR006076">
    <property type="entry name" value="FAD-dep_OxRdtase"/>
</dbReference>
<evidence type="ECO:0000256" key="2">
    <source>
        <dbReference type="ARBA" id="ARBA00022630"/>
    </source>
</evidence>
<dbReference type="EMBL" id="JAZDRP010000007">
    <property type="protein sequence ID" value="MEE2526901.1"/>
    <property type="molecule type" value="Genomic_DNA"/>
</dbReference>
<comment type="caution">
    <text evidence="6">The sequence shown here is derived from an EMBL/GenBank/DDBJ whole genome shotgun (WGS) entry which is preliminary data.</text>
</comment>
<feature type="domain" description="FAD dependent oxidoreductase" evidence="5">
    <location>
        <begin position="4"/>
        <end position="342"/>
    </location>
</feature>
<dbReference type="PANTHER" id="PTHR10961:SF7">
    <property type="entry name" value="FAD DEPENDENT OXIDOREDUCTASE DOMAIN-CONTAINING PROTEIN"/>
    <property type="match status" value="1"/>
</dbReference>
<evidence type="ECO:0000256" key="3">
    <source>
        <dbReference type="ARBA" id="ARBA00022827"/>
    </source>
</evidence>
<dbReference type="Gene3D" id="3.50.50.60">
    <property type="entry name" value="FAD/NAD(P)-binding domain"/>
    <property type="match status" value="1"/>
</dbReference>
<dbReference type="SUPFAM" id="SSF51905">
    <property type="entry name" value="FAD/NAD(P)-binding domain"/>
    <property type="match status" value="1"/>
</dbReference>
<dbReference type="InterPro" id="IPR036188">
    <property type="entry name" value="FAD/NAD-bd_sf"/>
</dbReference>